<dbReference type="EMBL" id="JACSPU010000007">
    <property type="protein sequence ID" value="MBD8016544.1"/>
    <property type="molecule type" value="Genomic_DNA"/>
</dbReference>
<proteinExistence type="predicted"/>
<reference evidence="1 2" key="1">
    <citation type="submission" date="2020-08" db="EMBL/GenBank/DDBJ databases">
        <title>A Genomic Blueprint of the Chicken Gut Microbiome.</title>
        <authorList>
            <person name="Gilroy R."/>
            <person name="Ravi A."/>
            <person name="Getino M."/>
            <person name="Pursley I."/>
            <person name="Horton D.L."/>
            <person name="Alikhan N.-F."/>
            <person name="Baker D."/>
            <person name="Gharbi K."/>
            <person name="Hall N."/>
            <person name="Watson M."/>
            <person name="Adriaenssens E.M."/>
            <person name="Foster-Nyarko E."/>
            <person name="Jarju S."/>
            <person name="Secka A."/>
            <person name="Antonio M."/>
            <person name="Oren A."/>
            <person name="Chaudhuri R."/>
            <person name="La Ragione R.M."/>
            <person name="Hildebrand F."/>
            <person name="Pallen M.J."/>
        </authorList>
    </citation>
    <scope>NUCLEOTIDE SEQUENCE [LARGE SCALE GENOMIC DNA]</scope>
    <source>
        <strain evidence="1 2">Sa1BUA13</strain>
    </source>
</reference>
<dbReference type="RefSeq" id="WP_191716719.1">
    <property type="nucleotide sequence ID" value="NZ_JACSPU010000007.1"/>
</dbReference>
<name>A0ABR8WHN1_9BACL</name>
<protein>
    <submittedName>
        <fullName evidence="1">Uncharacterized protein</fullName>
    </submittedName>
</protein>
<comment type="caution">
    <text evidence="1">The sequence shown here is derived from an EMBL/GenBank/DDBJ whole genome shotgun (WGS) entry which is preliminary data.</text>
</comment>
<accession>A0ABR8WHN1</accession>
<gene>
    <name evidence="1" type="ORF">H9630_17215</name>
</gene>
<organism evidence="1 2">
    <name type="scientific">Planococcus wigleyi</name>
    <dbReference type="NCBI Taxonomy" id="2762216"/>
    <lineage>
        <taxon>Bacteria</taxon>
        <taxon>Bacillati</taxon>
        <taxon>Bacillota</taxon>
        <taxon>Bacilli</taxon>
        <taxon>Bacillales</taxon>
        <taxon>Caryophanaceae</taxon>
        <taxon>Planococcus</taxon>
    </lineage>
</organism>
<keyword evidence="2" id="KW-1185">Reference proteome</keyword>
<sequence length="58" mass="6561">MHVKDQLVQEERGHMPVAALKSLKETQFVLVDAFNLSPVKNPISTNKIQGEKVIRFIS</sequence>
<dbReference type="Proteomes" id="UP000658980">
    <property type="component" value="Unassembled WGS sequence"/>
</dbReference>
<evidence type="ECO:0000313" key="1">
    <source>
        <dbReference type="EMBL" id="MBD8016544.1"/>
    </source>
</evidence>
<evidence type="ECO:0000313" key="2">
    <source>
        <dbReference type="Proteomes" id="UP000658980"/>
    </source>
</evidence>